<accession>A0A916TJX2</accession>
<reference evidence="2" key="1">
    <citation type="journal article" date="2014" name="Int. J. Syst. Evol. Microbiol.">
        <title>Complete genome sequence of Corynebacterium casei LMG S-19264T (=DSM 44701T), isolated from a smear-ripened cheese.</title>
        <authorList>
            <consortium name="US DOE Joint Genome Institute (JGI-PGF)"/>
            <person name="Walter F."/>
            <person name="Albersmeier A."/>
            <person name="Kalinowski J."/>
            <person name="Ruckert C."/>
        </authorList>
    </citation>
    <scope>NUCLEOTIDE SEQUENCE</scope>
    <source>
        <strain evidence="2">CGMCC 1.12827</strain>
    </source>
</reference>
<evidence type="ECO:0000313" key="2">
    <source>
        <dbReference type="EMBL" id="GGB44844.1"/>
    </source>
</evidence>
<organism evidence="2 3">
    <name type="scientific">Gordonia jinhuaensis</name>
    <dbReference type="NCBI Taxonomy" id="1517702"/>
    <lineage>
        <taxon>Bacteria</taxon>
        <taxon>Bacillati</taxon>
        <taxon>Actinomycetota</taxon>
        <taxon>Actinomycetes</taxon>
        <taxon>Mycobacteriales</taxon>
        <taxon>Gordoniaceae</taxon>
        <taxon>Gordonia</taxon>
    </lineage>
</organism>
<evidence type="ECO:0000256" key="1">
    <source>
        <dbReference type="SAM" id="Phobius"/>
    </source>
</evidence>
<keyword evidence="1" id="KW-1133">Transmembrane helix</keyword>
<comment type="caution">
    <text evidence="2">The sequence shown here is derived from an EMBL/GenBank/DDBJ whole genome shotgun (WGS) entry which is preliminary data.</text>
</comment>
<feature type="transmembrane region" description="Helical" evidence="1">
    <location>
        <begin position="76"/>
        <end position="94"/>
    </location>
</feature>
<evidence type="ECO:0000313" key="3">
    <source>
        <dbReference type="Proteomes" id="UP000621454"/>
    </source>
</evidence>
<keyword evidence="1" id="KW-0812">Transmembrane</keyword>
<keyword evidence="3" id="KW-1185">Reference proteome</keyword>
<dbReference type="AlphaFoldDB" id="A0A916TJX2"/>
<name>A0A916TJX2_9ACTN</name>
<dbReference type="RefSeq" id="WP_188588311.1">
    <property type="nucleotide sequence ID" value="NZ_BMGC01000040.1"/>
</dbReference>
<feature type="transmembrane region" description="Helical" evidence="1">
    <location>
        <begin position="20"/>
        <end position="44"/>
    </location>
</feature>
<dbReference type="Proteomes" id="UP000621454">
    <property type="component" value="Unassembled WGS sequence"/>
</dbReference>
<keyword evidence="1" id="KW-0472">Membrane</keyword>
<protein>
    <submittedName>
        <fullName evidence="2">Uncharacterized protein</fullName>
    </submittedName>
</protein>
<sequence length="111" mass="11673">MAKPGWRPTATSIDRATTLLWHASVGMPLGFVVLAVVVAATWFVSPINHHTPYSAAAIAVVICLASAAVWRRFAVIALAACVPSVVLLVAWAVAGISPQWRSFLDGTGYSA</sequence>
<gene>
    <name evidence="2" type="ORF">GCM10011489_35370</name>
</gene>
<reference evidence="2" key="2">
    <citation type="submission" date="2020-09" db="EMBL/GenBank/DDBJ databases">
        <authorList>
            <person name="Sun Q."/>
            <person name="Zhou Y."/>
        </authorList>
    </citation>
    <scope>NUCLEOTIDE SEQUENCE</scope>
    <source>
        <strain evidence="2">CGMCC 1.12827</strain>
    </source>
</reference>
<dbReference type="EMBL" id="BMGC01000040">
    <property type="protein sequence ID" value="GGB44844.1"/>
    <property type="molecule type" value="Genomic_DNA"/>
</dbReference>
<proteinExistence type="predicted"/>
<feature type="transmembrane region" description="Helical" evidence="1">
    <location>
        <begin position="51"/>
        <end position="70"/>
    </location>
</feature>